<evidence type="ECO:0000313" key="3">
    <source>
        <dbReference type="EMBL" id="QNA44782.1"/>
    </source>
</evidence>
<dbReference type="SMART" id="SM00867">
    <property type="entry name" value="YceI"/>
    <property type="match status" value="1"/>
</dbReference>
<keyword evidence="4" id="KW-1185">Reference proteome</keyword>
<dbReference type="Gene3D" id="2.40.128.110">
    <property type="entry name" value="Lipid/polyisoprenoid-binding, YceI-like"/>
    <property type="match status" value="1"/>
</dbReference>
<organism evidence="3 4">
    <name type="scientific">Lacibacter sediminis</name>
    <dbReference type="NCBI Taxonomy" id="2760713"/>
    <lineage>
        <taxon>Bacteria</taxon>
        <taxon>Pseudomonadati</taxon>
        <taxon>Bacteroidota</taxon>
        <taxon>Chitinophagia</taxon>
        <taxon>Chitinophagales</taxon>
        <taxon>Chitinophagaceae</taxon>
        <taxon>Lacibacter</taxon>
    </lineage>
</organism>
<reference evidence="4" key="1">
    <citation type="submission" date="2020-08" db="EMBL/GenBank/DDBJ databases">
        <title>Lacibacter sp. S13-6-6 genome sequencing.</title>
        <authorList>
            <person name="Jin L."/>
        </authorList>
    </citation>
    <scope>NUCLEOTIDE SEQUENCE [LARGE SCALE GENOMIC DNA]</scope>
    <source>
        <strain evidence="4">S13-6-6</strain>
    </source>
</reference>
<dbReference type="SUPFAM" id="SSF101874">
    <property type="entry name" value="YceI-like"/>
    <property type="match status" value="1"/>
</dbReference>
<protein>
    <submittedName>
        <fullName evidence="3">YceI family protein</fullName>
    </submittedName>
</protein>
<feature type="signal peptide" evidence="1">
    <location>
        <begin position="1"/>
        <end position="18"/>
    </location>
</feature>
<dbReference type="PANTHER" id="PTHR34406:SF1">
    <property type="entry name" value="PROTEIN YCEI"/>
    <property type="match status" value="1"/>
</dbReference>
<proteinExistence type="predicted"/>
<evidence type="ECO:0000256" key="1">
    <source>
        <dbReference type="SAM" id="SignalP"/>
    </source>
</evidence>
<dbReference type="Proteomes" id="UP000515344">
    <property type="component" value="Chromosome"/>
</dbReference>
<dbReference type="KEGG" id="lacs:H4075_00875"/>
<accession>A0A7G5XH29</accession>
<gene>
    <name evidence="3" type="ORF">H4075_00875</name>
</gene>
<keyword evidence="1" id="KW-0732">Signal</keyword>
<feature type="chain" id="PRO_5028941005" evidence="1">
    <location>
        <begin position="19"/>
        <end position="212"/>
    </location>
</feature>
<dbReference type="Pfam" id="PF04264">
    <property type="entry name" value="YceI"/>
    <property type="match status" value="1"/>
</dbReference>
<sequence>MKHFFLSAVAIGSLVVMAAFLPKENTNNGQQPSANVQTPTKWTLDKSHSNLKFTVTHMVVSETEGSFKIFDGTIEHTKADMSDAKINFSVDMNSINTENENRDKHLKSDDFFNAEKYPTATFVGKSFKPLGDNKYELVGDLTIRDVTKSVKFAVKFGGIAKSSRGDKAGFKATATINRFDYNLKWDRATEAGGLVVGKDVDVTVLLEMNKAK</sequence>
<dbReference type="PANTHER" id="PTHR34406">
    <property type="entry name" value="PROTEIN YCEI"/>
    <property type="match status" value="1"/>
</dbReference>
<name>A0A7G5XH29_9BACT</name>
<feature type="domain" description="Lipid/polyisoprenoid-binding YceI-like" evidence="2">
    <location>
        <begin position="41"/>
        <end position="209"/>
    </location>
</feature>
<dbReference type="InterPro" id="IPR036761">
    <property type="entry name" value="TTHA0802/YceI-like_sf"/>
</dbReference>
<dbReference type="InterPro" id="IPR007372">
    <property type="entry name" value="Lipid/polyisoprenoid-bd_YceI"/>
</dbReference>
<dbReference type="AlphaFoldDB" id="A0A7G5XH29"/>
<dbReference type="RefSeq" id="WP_182803267.1">
    <property type="nucleotide sequence ID" value="NZ_CP060007.1"/>
</dbReference>
<evidence type="ECO:0000313" key="4">
    <source>
        <dbReference type="Proteomes" id="UP000515344"/>
    </source>
</evidence>
<dbReference type="EMBL" id="CP060007">
    <property type="protein sequence ID" value="QNA44782.1"/>
    <property type="molecule type" value="Genomic_DNA"/>
</dbReference>
<evidence type="ECO:0000259" key="2">
    <source>
        <dbReference type="SMART" id="SM00867"/>
    </source>
</evidence>